<proteinExistence type="predicted"/>
<dbReference type="Pfam" id="PF13602">
    <property type="entry name" value="ADH_zinc_N_2"/>
    <property type="match status" value="1"/>
</dbReference>
<evidence type="ECO:0000313" key="3">
    <source>
        <dbReference type="Proteomes" id="UP001596203"/>
    </source>
</evidence>
<dbReference type="InterPro" id="IPR020843">
    <property type="entry name" value="ER"/>
</dbReference>
<organism evidence="2 3">
    <name type="scientific">Plantactinospora solaniradicis</name>
    <dbReference type="NCBI Taxonomy" id="1723736"/>
    <lineage>
        <taxon>Bacteria</taxon>
        <taxon>Bacillati</taxon>
        <taxon>Actinomycetota</taxon>
        <taxon>Actinomycetes</taxon>
        <taxon>Micromonosporales</taxon>
        <taxon>Micromonosporaceae</taxon>
        <taxon>Plantactinospora</taxon>
    </lineage>
</organism>
<dbReference type="CDD" id="cd08244">
    <property type="entry name" value="MDR_enoyl_red"/>
    <property type="match status" value="1"/>
</dbReference>
<dbReference type="Pfam" id="PF08240">
    <property type="entry name" value="ADH_N"/>
    <property type="match status" value="1"/>
</dbReference>
<dbReference type="Gene3D" id="3.90.180.10">
    <property type="entry name" value="Medium-chain alcohol dehydrogenases, catalytic domain"/>
    <property type="match status" value="1"/>
</dbReference>
<dbReference type="PANTHER" id="PTHR43677">
    <property type="entry name" value="SHORT-CHAIN DEHYDROGENASE/REDUCTASE"/>
    <property type="match status" value="1"/>
</dbReference>
<dbReference type="InterPro" id="IPR013154">
    <property type="entry name" value="ADH-like_N"/>
</dbReference>
<name>A0ABW1K580_9ACTN</name>
<reference evidence="3" key="1">
    <citation type="journal article" date="2019" name="Int. J. Syst. Evol. Microbiol.">
        <title>The Global Catalogue of Microorganisms (GCM) 10K type strain sequencing project: providing services to taxonomists for standard genome sequencing and annotation.</title>
        <authorList>
            <consortium name="The Broad Institute Genomics Platform"/>
            <consortium name="The Broad Institute Genome Sequencing Center for Infectious Disease"/>
            <person name="Wu L."/>
            <person name="Ma J."/>
        </authorList>
    </citation>
    <scope>NUCLEOTIDE SEQUENCE [LARGE SCALE GENOMIC DNA]</scope>
    <source>
        <strain evidence="3">ZS-35-S2</strain>
    </source>
</reference>
<feature type="domain" description="Enoyl reductase (ER)" evidence="1">
    <location>
        <begin position="10"/>
        <end position="317"/>
    </location>
</feature>
<accession>A0ABW1K580</accession>
<dbReference type="SUPFAM" id="SSF50129">
    <property type="entry name" value="GroES-like"/>
    <property type="match status" value="1"/>
</dbReference>
<comment type="caution">
    <text evidence="2">The sequence shown here is derived from an EMBL/GenBank/DDBJ whole genome shotgun (WGS) entry which is preliminary data.</text>
</comment>
<evidence type="ECO:0000259" key="1">
    <source>
        <dbReference type="SMART" id="SM00829"/>
    </source>
</evidence>
<dbReference type="EMBL" id="JBHSPR010000008">
    <property type="protein sequence ID" value="MFC6016926.1"/>
    <property type="molecule type" value="Genomic_DNA"/>
</dbReference>
<dbReference type="Proteomes" id="UP001596203">
    <property type="component" value="Unassembled WGS sequence"/>
</dbReference>
<dbReference type="SUPFAM" id="SSF51735">
    <property type="entry name" value="NAD(P)-binding Rossmann-fold domains"/>
    <property type="match status" value="1"/>
</dbReference>
<dbReference type="InterPro" id="IPR036291">
    <property type="entry name" value="NAD(P)-bd_dom_sf"/>
</dbReference>
<dbReference type="PANTHER" id="PTHR43677:SF4">
    <property type="entry name" value="QUINONE OXIDOREDUCTASE-LIKE PROTEIN 2"/>
    <property type="match status" value="1"/>
</dbReference>
<protein>
    <submittedName>
        <fullName evidence="2">Zinc-binding dehydrogenase</fullName>
    </submittedName>
</protein>
<evidence type="ECO:0000313" key="2">
    <source>
        <dbReference type="EMBL" id="MFC6016926.1"/>
    </source>
</evidence>
<dbReference type="InterPro" id="IPR051397">
    <property type="entry name" value="Zn-ADH-like_protein"/>
</dbReference>
<dbReference type="InterPro" id="IPR011032">
    <property type="entry name" value="GroES-like_sf"/>
</dbReference>
<dbReference type="RefSeq" id="WP_377420750.1">
    <property type="nucleotide sequence ID" value="NZ_JBHSPR010000008.1"/>
</dbReference>
<keyword evidence="3" id="KW-1185">Reference proteome</keyword>
<dbReference type="SMART" id="SM00829">
    <property type="entry name" value="PKS_ER"/>
    <property type="match status" value="1"/>
</dbReference>
<sequence>MRAVWLTEFGGPEVLVATDRPDPVAGPGQVVVAVEFANITFVETQLRAGAGPGGFRPELPVIPGNGVGGLVDSVGPGVDPALVGRRVVSGTGGSGGYAERAVAKAEDLIEVPDGLPLDSAVALLADGRTATLLIRTARIRTGERILVEAAAGGVGSLLVQLGTAAGATVVAATGGGRKGELARELGADVAVDYQAPGWTDRVRGAVGAVDVVFDGVGGTVGRAAFELLDRNGRMVSFGLASGTWTDIPDEVARQRGATIVRVPRSDPAELRELTRAALAEARAGRLRPVIGQRFPLERAADAHAAIESRATVGKTLLAI</sequence>
<dbReference type="Gene3D" id="3.40.50.720">
    <property type="entry name" value="NAD(P)-binding Rossmann-like Domain"/>
    <property type="match status" value="1"/>
</dbReference>
<gene>
    <name evidence="2" type="ORF">ACFP2T_11995</name>
</gene>